<organism evidence="16 17">
    <name type="scientific">Tetranychus urticae</name>
    <name type="common">Two-spotted spider mite</name>
    <dbReference type="NCBI Taxonomy" id="32264"/>
    <lineage>
        <taxon>Eukaryota</taxon>
        <taxon>Metazoa</taxon>
        <taxon>Ecdysozoa</taxon>
        <taxon>Arthropoda</taxon>
        <taxon>Chelicerata</taxon>
        <taxon>Arachnida</taxon>
        <taxon>Acari</taxon>
        <taxon>Acariformes</taxon>
        <taxon>Trombidiformes</taxon>
        <taxon>Prostigmata</taxon>
        <taxon>Eleutherengona</taxon>
        <taxon>Raphignathae</taxon>
        <taxon>Tetranychoidea</taxon>
        <taxon>Tetranychidae</taxon>
        <taxon>Tetranychus</taxon>
    </lineage>
</organism>
<dbReference type="Gene3D" id="3.30.50.10">
    <property type="entry name" value="Erythroid Transcription Factor GATA-1, subunit A"/>
    <property type="match status" value="1"/>
</dbReference>
<dbReference type="CDD" id="cd06969">
    <property type="entry name" value="NR_DBD_NGFI-B"/>
    <property type="match status" value="1"/>
</dbReference>
<evidence type="ECO:0000256" key="12">
    <source>
        <dbReference type="ARBA" id="ARBA00075617"/>
    </source>
</evidence>
<feature type="region of interest" description="Disordered" evidence="13">
    <location>
        <begin position="465"/>
        <end position="502"/>
    </location>
</feature>
<dbReference type="SUPFAM" id="SSF48508">
    <property type="entry name" value="Nuclear receptor ligand-binding domain"/>
    <property type="match status" value="1"/>
</dbReference>
<feature type="region of interest" description="Disordered" evidence="13">
    <location>
        <begin position="188"/>
        <end position="215"/>
    </location>
</feature>
<reference evidence="17" key="1">
    <citation type="submission" date="2011-08" db="EMBL/GenBank/DDBJ databases">
        <authorList>
            <person name="Rombauts S."/>
        </authorList>
    </citation>
    <scope>NUCLEOTIDE SEQUENCE</scope>
    <source>
        <strain evidence="17">London</strain>
    </source>
</reference>
<feature type="domain" description="NR LBD" evidence="15">
    <location>
        <begin position="615"/>
        <end position="850"/>
    </location>
</feature>
<proteinExistence type="predicted"/>
<dbReference type="Pfam" id="PF00104">
    <property type="entry name" value="Hormone_recep"/>
    <property type="match status" value="1"/>
</dbReference>
<dbReference type="PRINTS" id="PR00398">
    <property type="entry name" value="STRDHORMONER"/>
</dbReference>
<reference evidence="16" key="2">
    <citation type="submission" date="2015-06" db="UniProtKB">
        <authorList>
            <consortium name="EnsemblMetazoa"/>
        </authorList>
    </citation>
    <scope>IDENTIFICATION</scope>
</reference>
<dbReference type="AlphaFoldDB" id="T1KFX2"/>
<dbReference type="SMART" id="SM00399">
    <property type="entry name" value="ZnF_C4"/>
    <property type="match status" value="1"/>
</dbReference>
<dbReference type="GO" id="GO:0005634">
    <property type="term" value="C:nucleus"/>
    <property type="evidence" value="ECO:0007669"/>
    <property type="project" value="UniProtKB-SubCell"/>
</dbReference>
<dbReference type="KEGG" id="tut:107363716"/>
<dbReference type="SMART" id="SM00430">
    <property type="entry name" value="HOLI"/>
    <property type="match status" value="1"/>
</dbReference>
<dbReference type="InterPro" id="IPR001723">
    <property type="entry name" value="Nuclear_hrmn_rcpt"/>
</dbReference>
<dbReference type="GO" id="GO:0005667">
    <property type="term" value="C:transcription regulator complex"/>
    <property type="evidence" value="ECO:0007669"/>
    <property type="project" value="TreeGrafter"/>
</dbReference>
<evidence type="ECO:0000256" key="7">
    <source>
        <dbReference type="ARBA" id="ARBA00023163"/>
    </source>
</evidence>
<keyword evidence="6" id="KW-0238">DNA-binding</keyword>
<dbReference type="GO" id="GO:0000978">
    <property type="term" value="F:RNA polymerase II cis-regulatory region sequence-specific DNA binding"/>
    <property type="evidence" value="ECO:0007669"/>
    <property type="project" value="TreeGrafter"/>
</dbReference>
<name>T1KFX2_TETUR</name>
<dbReference type="InterPro" id="IPR013088">
    <property type="entry name" value="Znf_NHR/GATA"/>
</dbReference>
<evidence type="ECO:0000256" key="3">
    <source>
        <dbReference type="ARBA" id="ARBA00022771"/>
    </source>
</evidence>
<dbReference type="InterPro" id="IPR000536">
    <property type="entry name" value="Nucl_hrmn_rcpt_lig-bd"/>
</dbReference>
<dbReference type="OMA" id="MEGVQIC"/>
<evidence type="ECO:0000256" key="11">
    <source>
        <dbReference type="ARBA" id="ARBA00071265"/>
    </source>
</evidence>
<dbReference type="Pfam" id="PF00105">
    <property type="entry name" value="zf-C4"/>
    <property type="match status" value="1"/>
</dbReference>
<evidence type="ECO:0000256" key="9">
    <source>
        <dbReference type="ARBA" id="ARBA00023242"/>
    </source>
</evidence>
<keyword evidence="3" id="KW-0863">Zinc-finger</keyword>
<keyword evidence="5" id="KW-0805">Transcription regulation</keyword>
<dbReference type="GO" id="GO:0008270">
    <property type="term" value="F:zinc ion binding"/>
    <property type="evidence" value="ECO:0007669"/>
    <property type="project" value="UniProtKB-KW"/>
</dbReference>
<feature type="domain" description="Nuclear receptor" evidence="14">
    <location>
        <begin position="516"/>
        <end position="591"/>
    </location>
</feature>
<evidence type="ECO:0000256" key="1">
    <source>
        <dbReference type="ARBA" id="ARBA00004123"/>
    </source>
</evidence>
<dbReference type="STRING" id="32264.T1KFX2"/>
<feature type="region of interest" description="Disordered" evidence="13">
    <location>
        <begin position="286"/>
        <end position="313"/>
    </location>
</feature>
<evidence type="ECO:0000259" key="15">
    <source>
        <dbReference type="PROSITE" id="PS51843"/>
    </source>
</evidence>
<keyword evidence="4" id="KW-0862">Zinc</keyword>
<evidence type="ECO:0000256" key="10">
    <source>
        <dbReference type="ARBA" id="ARBA00065130"/>
    </source>
</evidence>
<dbReference type="Proteomes" id="UP000015104">
    <property type="component" value="Unassembled WGS sequence"/>
</dbReference>
<feature type="compositionally biased region" description="Polar residues" evidence="13">
    <location>
        <begin position="206"/>
        <end position="215"/>
    </location>
</feature>
<dbReference type="FunFam" id="3.30.50.10:FF:000009">
    <property type="entry name" value="nuclear receptor subfamily 4 group A member 2"/>
    <property type="match status" value="1"/>
</dbReference>
<dbReference type="GO" id="GO:0004879">
    <property type="term" value="F:nuclear receptor activity"/>
    <property type="evidence" value="ECO:0007669"/>
    <property type="project" value="InterPro"/>
</dbReference>
<evidence type="ECO:0000259" key="14">
    <source>
        <dbReference type="PROSITE" id="PS51030"/>
    </source>
</evidence>
<dbReference type="OrthoDB" id="5952118at2759"/>
<feature type="region of interest" description="Disordered" evidence="13">
    <location>
        <begin position="121"/>
        <end position="144"/>
    </location>
</feature>
<keyword evidence="17" id="KW-1185">Reference proteome</keyword>
<keyword evidence="9" id="KW-0539">Nucleus</keyword>
<keyword evidence="8" id="KW-0675">Receptor</keyword>
<dbReference type="EMBL" id="CAEY01000039">
    <property type="status" value="NOT_ANNOTATED_CDS"/>
    <property type="molecule type" value="Genomic_DNA"/>
</dbReference>
<gene>
    <name evidence="16" type="primary">107363716</name>
</gene>
<dbReference type="Gene3D" id="1.10.565.10">
    <property type="entry name" value="Retinoid X Receptor"/>
    <property type="match status" value="1"/>
</dbReference>
<dbReference type="PRINTS" id="PR01284">
    <property type="entry name" value="NUCLEARECPTR"/>
</dbReference>
<feature type="region of interest" description="Disordered" evidence="13">
    <location>
        <begin position="393"/>
        <end position="433"/>
    </location>
</feature>
<evidence type="ECO:0000256" key="6">
    <source>
        <dbReference type="ARBA" id="ARBA00023125"/>
    </source>
</evidence>
<dbReference type="InterPro" id="IPR001628">
    <property type="entry name" value="Znf_hrmn_rcpt"/>
</dbReference>
<evidence type="ECO:0000256" key="2">
    <source>
        <dbReference type="ARBA" id="ARBA00022723"/>
    </source>
</evidence>
<dbReference type="PRINTS" id="PR00047">
    <property type="entry name" value="STROIDFINGER"/>
</dbReference>
<evidence type="ECO:0000256" key="4">
    <source>
        <dbReference type="ARBA" id="ARBA00022833"/>
    </source>
</evidence>
<dbReference type="InterPro" id="IPR035500">
    <property type="entry name" value="NHR-like_dom_sf"/>
</dbReference>
<dbReference type="PANTHER" id="PTHR24085">
    <property type="entry name" value="NUCLEAR HORMONE RECEPTOR"/>
    <property type="match status" value="1"/>
</dbReference>
<feature type="compositionally biased region" description="Low complexity" evidence="13">
    <location>
        <begin position="287"/>
        <end position="313"/>
    </location>
</feature>
<dbReference type="PROSITE" id="PS00031">
    <property type="entry name" value="NUCLEAR_REC_DBD_1"/>
    <property type="match status" value="1"/>
</dbReference>
<evidence type="ECO:0000256" key="5">
    <source>
        <dbReference type="ARBA" id="ARBA00023015"/>
    </source>
</evidence>
<dbReference type="GO" id="GO:0071376">
    <property type="term" value="P:cellular response to corticotropin-releasing hormone stimulus"/>
    <property type="evidence" value="ECO:0007669"/>
    <property type="project" value="TreeGrafter"/>
</dbReference>
<comment type="subunit">
    <text evidence="10">Forms a heterodimer with USP.</text>
</comment>
<keyword evidence="2" id="KW-0479">Metal-binding</keyword>
<dbReference type="eggNOG" id="KOG4217">
    <property type="taxonomic scope" value="Eukaryota"/>
</dbReference>
<feature type="compositionally biased region" description="Polar residues" evidence="13">
    <location>
        <begin position="393"/>
        <end position="428"/>
    </location>
</feature>
<protein>
    <recommendedName>
        <fullName evidence="11">Probable nuclear hormone receptor HR38</fullName>
    </recommendedName>
    <alternativeName>
        <fullName evidence="12">Nuclear receptor subfamily 4 group A member 4</fullName>
    </alternativeName>
</protein>
<keyword evidence="7" id="KW-0804">Transcription</keyword>
<sequence>MLCIQQNQSCSFKGPISHSPISSTNIFDPLPSLNSVQSNSTTCEEDLSDISADFSFDVPLDGILDQMFNQQSNFDSLGLDQGQSGYSNSGSNTPVQLNFQRSTFTDNINENNSSHNIITNINNNNNNSNNNSNNNNQNNNSSIILNNDNTINNILGNNQGSLIGSNETSLSSTPTTPNSATLPSFMEIYSPRNFPQPPQQQQSQSHSGLNITPTTNDETSSFFKFDDFNDDDNTSLSEVSFASVSIKNSNTGSGSLIDLSYVKQEDDCDGDLNNCAMPISIQTATNQLQQQHHQQLRQQQQSQQSQQQQQLHSFRQNPLHQYTRSVNQQDVNSPFTASSSVASSPGYISMSSARSTPNLEHGPSQLQQLHFQQVIQPTYQRLALDQPQFNFHGQQSPQLSPMSRSSYRSIGSPLTPNILSSGSNQLASEHSIRSQMSLSRSSLSSLSGSPNIFSVNAPNNILGYTSKTSSGRSSPNETAANVPSIKSQKASTSTESNTGCSSAATLNTSSTGHPLNQLCAVCGDNAACQHYGVRTCEGCKGFFKRTVQKGSKYVCLGNRDCPVDKRRRNRCQFCRFQKCLAVGMVKEVVRTDNLKGRRGRLPSKPKSPQESPPSPPISTITALVRAHVDTCPDISNLDLSHYCEMEETSTLYPNVLSRQQFVSILMSSMDVCKNFAEKIPGFSDLDKNDQELLFFSSCLEMITLRMVYQNKPGSKKIILPNGMVLHRNQVKLLFGSWFTNLESFSQRFAQIDIDISAFACLAGLSLITVRHGLVDPNRVEALQMKIIESLRDHVTYNAEAQKKSHYFSSILSKLPDLRSLAMDGLTMLHEIKLESIVSIPDTLSKLLINTLYF</sequence>
<evidence type="ECO:0000313" key="17">
    <source>
        <dbReference type="Proteomes" id="UP000015104"/>
    </source>
</evidence>
<dbReference type="PROSITE" id="PS51843">
    <property type="entry name" value="NR_LBD"/>
    <property type="match status" value="1"/>
</dbReference>
<feature type="region of interest" description="Disordered" evidence="13">
    <location>
        <begin position="331"/>
        <end position="362"/>
    </location>
</feature>
<feature type="compositionally biased region" description="Polar residues" evidence="13">
    <location>
        <begin position="349"/>
        <end position="358"/>
    </location>
</feature>
<feature type="region of interest" description="Disordered" evidence="13">
    <location>
        <begin position="593"/>
        <end position="617"/>
    </location>
</feature>
<dbReference type="HOGENOM" id="CLU_007368_14_1_1"/>
<dbReference type="InterPro" id="IPR003070">
    <property type="entry name" value="NR4A1-3"/>
</dbReference>
<dbReference type="PANTHER" id="PTHR24085:SF4">
    <property type="entry name" value="NUCLEAR HORMONE RECEPTOR HR38-RELATED"/>
    <property type="match status" value="1"/>
</dbReference>
<dbReference type="GO" id="GO:0035259">
    <property type="term" value="F:nuclear glucocorticoid receptor binding"/>
    <property type="evidence" value="ECO:0007669"/>
    <property type="project" value="TreeGrafter"/>
</dbReference>
<evidence type="ECO:0000256" key="13">
    <source>
        <dbReference type="SAM" id="MobiDB-lite"/>
    </source>
</evidence>
<evidence type="ECO:0000313" key="16">
    <source>
        <dbReference type="EnsemblMetazoa" id="tetur10g04690.1"/>
    </source>
</evidence>
<accession>T1KFX2</accession>
<dbReference type="PROSITE" id="PS51030">
    <property type="entry name" value="NUCLEAR_REC_DBD_2"/>
    <property type="match status" value="1"/>
</dbReference>
<dbReference type="SUPFAM" id="SSF57716">
    <property type="entry name" value="Glucocorticoid receptor-like (DNA-binding domain)"/>
    <property type="match status" value="1"/>
</dbReference>
<comment type="subcellular location">
    <subcellularLocation>
        <location evidence="1">Nucleus</location>
    </subcellularLocation>
</comment>
<dbReference type="EnsemblMetazoa" id="tetur10g04690.1">
    <property type="protein sequence ID" value="tetur10g04690.1"/>
    <property type="gene ID" value="tetur10g04690"/>
</dbReference>
<evidence type="ECO:0000256" key="8">
    <source>
        <dbReference type="ARBA" id="ARBA00023170"/>
    </source>
</evidence>